<gene>
    <name evidence="1" type="primary">hisC2_1</name>
    <name evidence="1" type="ORF">ERS027661_03042</name>
</gene>
<evidence type="ECO:0000313" key="1">
    <source>
        <dbReference type="EMBL" id="CKS41247.1"/>
    </source>
</evidence>
<keyword evidence="1" id="KW-0032">Aminotransferase</keyword>
<dbReference type="Proteomes" id="UP000049023">
    <property type="component" value="Unassembled WGS sequence"/>
</dbReference>
<dbReference type="EC" id="2.6.1.-" evidence="1"/>
<dbReference type="GO" id="GO:0004400">
    <property type="term" value="F:histidinol-phosphate transaminase activity"/>
    <property type="evidence" value="ECO:0007669"/>
    <property type="project" value="UniProtKB-EC"/>
</dbReference>
<evidence type="ECO:0000313" key="2">
    <source>
        <dbReference type="Proteomes" id="UP000049023"/>
    </source>
</evidence>
<protein>
    <submittedName>
        <fullName evidence="1">Histidinol-phosphate aminotransferase HisC2</fullName>
        <ecNumber evidence="1">2.6.1.-</ecNumber>
        <ecNumber evidence="1">2.6.1.9</ecNumber>
    </submittedName>
</protein>
<dbReference type="AlphaFoldDB" id="A0A655A6W0"/>
<organism evidence="1 2">
    <name type="scientific">Mycobacterium tuberculosis</name>
    <dbReference type="NCBI Taxonomy" id="1773"/>
    <lineage>
        <taxon>Bacteria</taxon>
        <taxon>Bacillati</taxon>
        <taxon>Actinomycetota</taxon>
        <taxon>Actinomycetes</taxon>
        <taxon>Mycobacteriales</taxon>
        <taxon>Mycobacteriaceae</taxon>
        <taxon>Mycobacterium</taxon>
        <taxon>Mycobacterium tuberculosis complex</taxon>
    </lineage>
</organism>
<dbReference type="Gene3D" id="3.90.1150.10">
    <property type="entry name" value="Aspartate Aminotransferase, domain 1"/>
    <property type="match status" value="1"/>
</dbReference>
<dbReference type="EC" id="2.6.1.9" evidence="1"/>
<dbReference type="EMBL" id="CNFU01000733">
    <property type="protein sequence ID" value="CKS41247.1"/>
    <property type="molecule type" value="Genomic_DNA"/>
</dbReference>
<sequence>MEQAADARIVVRPYGTDGVRVTVAAPEENDAFLRFARRWRSDQ</sequence>
<reference evidence="1 2" key="1">
    <citation type="submission" date="2015-03" db="EMBL/GenBank/DDBJ databases">
        <authorList>
            <consortium name="Pathogen Informatics"/>
        </authorList>
    </citation>
    <scope>NUCLEOTIDE SEQUENCE [LARGE SCALE GENOMIC DNA]</scope>
    <source>
        <strain evidence="1 2">Bir 187</strain>
    </source>
</reference>
<keyword evidence="1" id="KW-0808">Transferase</keyword>
<name>A0A655A6W0_MYCTX</name>
<dbReference type="InterPro" id="IPR015422">
    <property type="entry name" value="PyrdxlP-dep_Trfase_small"/>
</dbReference>
<proteinExistence type="predicted"/>
<accession>A0A655A6W0</accession>